<comment type="caution">
    <text evidence="5">The sequence shown here is derived from an EMBL/GenBank/DDBJ whole genome shotgun (WGS) entry which is preliminary data.</text>
</comment>
<evidence type="ECO:0000313" key="6">
    <source>
        <dbReference type="Proteomes" id="UP000326903"/>
    </source>
</evidence>
<dbReference type="RefSeq" id="WP_150414858.1">
    <property type="nucleotide sequence ID" value="NZ_VYQF01000002.1"/>
</dbReference>
<dbReference type="PROSITE" id="PS00041">
    <property type="entry name" value="HTH_ARAC_FAMILY_1"/>
    <property type="match status" value="1"/>
</dbReference>
<evidence type="ECO:0000313" key="5">
    <source>
        <dbReference type="EMBL" id="KAA9039447.1"/>
    </source>
</evidence>
<dbReference type="SUPFAM" id="SSF46689">
    <property type="entry name" value="Homeodomain-like"/>
    <property type="match status" value="2"/>
</dbReference>
<dbReference type="InterPro" id="IPR009057">
    <property type="entry name" value="Homeodomain-like_sf"/>
</dbReference>
<evidence type="ECO:0000256" key="1">
    <source>
        <dbReference type="ARBA" id="ARBA00023015"/>
    </source>
</evidence>
<proteinExistence type="predicted"/>
<dbReference type="InterPro" id="IPR020449">
    <property type="entry name" value="Tscrpt_reg_AraC-type_HTH"/>
</dbReference>
<feature type="domain" description="HTH araC/xylS-type" evidence="4">
    <location>
        <begin position="187"/>
        <end position="285"/>
    </location>
</feature>
<dbReference type="Pfam" id="PF12833">
    <property type="entry name" value="HTH_18"/>
    <property type="match status" value="1"/>
</dbReference>
<dbReference type="CDD" id="cd06976">
    <property type="entry name" value="cupin_MtlR-like_N"/>
    <property type="match status" value="1"/>
</dbReference>
<dbReference type="InterPro" id="IPR011051">
    <property type="entry name" value="RmlC_Cupin_sf"/>
</dbReference>
<dbReference type="GO" id="GO:0003700">
    <property type="term" value="F:DNA-binding transcription factor activity"/>
    <property type="evidence" value="ECO:0007669"/>
    <property type="project" value="InterPro"/>
</dbReference>
<keyword evidence="2" id="KW-0238">DNA-binding</keyword>
<dbReference type="EMBL" id="VYQF01000002">
    <property type="protein sequence ID" value="KAA9039447.1"/>
    <property type="molecule type" value="Genomic_DNA"/>
</dbReference>
<dbReference type="PROSITE" id="PS01124">
    <property type="entry name" value="HTH_ARAC_FAMILY_2"/>
    <property type="match status" value="1"/>
</dbReference>
<protein>
    <submittedName>
        <fullName evidence="5">AraC family transcriptional regulator</fullName>
    </submittedName>
</protein>
<dbReference type="InterPro" id="IPR018060">
    <property type="entry name" value="HTH_AraC"/>
</dbReference>
<name>A0A5J5ILB5_9BACT</name>
<dbReference type="PANTHER" id="PTHR43280">
    <property type="entry name" value="ARAC-FAMILY TRANSCRIPTIONAL REGULATOR"/>
    <property type="match status" value="1"/>
</dbReference>
<evidence type="ECO:0000259" key="4">
    <source>
        <dbReference type="PROSITE" id="PS01124"/>
    </source>
</evidence>
<evidence type="ECO:0000256" key="2">
    <source>
        <dbReference type="ARBA" id="ARBA00023125"/>
    </source>
</evidence>
<keyword evidence="1" id="KW-0805">Transcription regulation</keyword>
<dbReference type="SMART" id="SM00342">
    <property type="entry name" value="HTH_ARAC"/>
    <property type="match status" value="1"/>
</dbReference>
<dbReference type="InterPro" id="IPR014710">
    <property type="entry name" value="RmlC-like_jellyroll"/>
</dbReference>
<dbReference type="AlphaFoldDB" id="A0A5J5ILB5"/>
<sequence length="293" mass="34045">MKALRTEMSSLLQTYIGVVERDEPYFKSPFHYHPELELVYVKQGQGKRIIGDKLDTFSPGDMVFIGSNLPHVWLNDEPYYKGINDLKAQATVVYFNKELFSKNFYELRESNQINDLFERASRGIKISGITKSKIAVKMEKLAQKKNFDKIICLLELINIMATSKDIEYITNEGYTGTTVRSKTDRLSEVYKYITTNYHNDISLDEISKIANISANSFCRLFKKRTNRHFVEYLNEVRISNACKFLLETNLNVSEIAFQCGYKTLSNFNKIFKKTIALSPNEYRQNCNNINLYN</sequence>
<gene>
    <name evidence="5" type="ORF">FW778_11540</name>
</gene>
<keyword evidence="6" id="KW-1185">Reference proteome</keyword>
<dbReference type="PRINTS" id="PR00032">
    <property type="entry name" value="HTHARAC"/>
</dbReference>
<dbReference type="GO" id="GO:0043565">
    <property type="term" value="F:sequence-specific DNA binding"/>
    <property type="evidence" value="ECO:0007669"/>
    <property type="project" value="InterPro"/>
</dbReference>
<evidence type="ECO:0000256" key="3">
    <source>
        <dbReference type="ARBA" id="ARBA00023163"/>
    </source>
</evidence>
<organism evidence="5 6">
    <name type="scientific">Ginsengibacter hankyongi</name>
    <dbReference type="NCBI Taxonomy" id="2607284"/>
    <lineage>
        <taxon>Bacteria</taxon>
        <taxon>Pseudomonadati</taxon>
        <taxon>Bacteroidota</taxon>
        <taxon>Chitinophagia</taxon>
        <taxon>Chitinophagales</taxon>
        <taxon>Chitinophagaceae</taxon>
        <taxon>Ginsengibacter</taxon>
    </lineage>
</organism>
<accession>A0A5J5ILB5</accession>
<dbReference type="PANTHER" id="PTHR43280:SF2">
    <property type="entry name" value="HTH-TYPE TRANSCRIPTIONAL REGULATOR EXSA"/>
    <property type="match status" value="1"/>
</dbReference>
<dbReference type="InterPro" id="IPR018062">
    <property type="entry name" value="HTH_AraC-typ_CS"/>
</dbReference>
<dbReference type="Gene3D" id="1.10.10.60">
    <property type="entry name" value="Homeodomain-like"/>
    <property type="match status" value="2"/>
</dbReference>
<reference evidence="5 6" key="1">
    <citation type="submission" date="2019-09" db="EMBL/GenBank/DDBJ databases">
        <title>Draft genome sequence of Ginsengibacter sp. BR5-29.</title>
        <authorList>
            <person name="Im W.-T."/>
        </authorList>
    </citation>
    <scope>NUCLEOTIDE SEQUENCE [LARGE SCALE GENOMIC DNA]</scope>
    <source>
        <strain evidence="5 6">BR5-29</strain>
    </source>
</reference>
<dbReference type="Gene3D" id="2.60.120.10">
    <property type="entry name" value="Jelly Rolls"/>
    <property type="match status" value="1"/>
</dbReference>
<dbReference type="InterPro" id="IPR013096">
    <property type="entry name" value="Cupin_2"/>
</dbReference>
<dbReference type="Proteomes" id="UP000326903">
    <property type="component" value="Unassembled WGS sequence"/>
</dbReference>
<dbReference type="SUPFAM" id="SSF51182">
    <property type="entry name" value="RmlC-like cupins"/>
    <property type="match status" value="1"/>
</dbReference>
<keyword evidence="3" id="KW-0804">Transcription</keyword>
<dbReference type="Pfam" id="PF07883">
    <property type="entry name" value="Cupin_2"/>
    <property type="match status" value="1"/>
</dbReference>